<protein>
    <submittedName>
        <fullName evidence="2">Uncharacterized protein</fullName>
    </submittedName>
</protein>
<evidence type="ECO:0000256" key="1">
    <source>
        <dbReference type="SAM" id="MobiDB-lite"/>
    </source>
</evidence>
<name>A0A0C4YT25_9BURK</name>
<organism evidence="2 3">
    <name type="scientific">Cupriavidus basilensis</name>
    <dbReference type="NCBI Taxonomy" id="68895"/>
    <lineage>
        <taxon>Bacteria</taxon>
        <taxon>Pseudomonadati</taxon>
        <taxon>Pseudomonadota</taxon>
        <taxon>Betaproteobacteria</taxon>
        <taxon>Burkholderiales</taxon>
        <taxon>Burkholderiaceae</taxon>
        <taxon>Cupriavidus</taxon>
    </lineage>
</organism>
<dbReference type="STRING" id="68895.RR42_s2239"/>
<evidence type="ECO:0000313" key="2">
    <source>
        <dbReference type="EMBL" id="AJG23821.1"/>
    </source>
</evidence>
<proteinExistence type="predicted"/>
<gene>
    <name evidence="2" type="ORF">RR42_s2239</name>
</gene>
<evidence type="ECO:0000313" key="3">
    <source>
        <dbReference type="Proteomes" id="UP000031843"/>
    </source>
</evidence>
<dbReference type="AlphaFoldDB" id="A0A0C4YT25"/>
<feature type="region of interest" description="Disordered" evidence="1">
    <location>
        <begin position="28"/>
        <end position="50"/>
    </location>
</feature>
<dbReference type="Proteomes" id="UP000031843">
    <property type="component" value="Chromosome secondary"/>
</dbReference>
<keyword evidence="3" id="KW-1185">Reference proteome</keyword>
<sequence length="86" mass="9416">MLILIYCSYAVACIVALWRAARWVEKHHPALRDSHPPRHDARAACKPPEENLPASRRRHLEMPPAGPACVPQRPGASASAAACMVL</sequence>
<dbReference type="RefSeq" id="WP_043355781.1">
    <property type="nucleotide sequence ID" value="NZ_CP010537.1"/>
</dbReference>
<dbReference type="OrthoDB" id="9917766at2"/>
<dbReference type="EMBL" id="CP010537">
    <property type="protein sequence ID" value="AJG23821.1"/>
    <property type="molecule type" value="Genomic_DNA"/>
</dbReference>
<accession>A0A0C4YT25</accession>
<dbReference type="KEGG" id="cbw:RR42_s2239"/>
<feature type="compositionally biased region" description="Basic and acidic residues" evidence="1">
    <location>
        <begin position="28"/>
        <end position="49"/>
    </location>
</feature>
<reference evidence="2 3" key="1">
    <citation type="journal article" date="2015" name="Genome Announc.">
        <title>Complete Genome Sequence of Cupriavidus basilensis 4G11, Isolated from the Oak Ridge Field Research Center Site.</title>
        <authorList>
            <person name="Ray J."/>
            <person name="Waters R.J."/>
            <person name="Skerker J.M."/>
            <person name="Kuehl J.V."/>
            <person name="Price M.N."/>
            <person name="Huang J."/>
            <person name="Chakraborty R."/>
            <person name="Arkin A.P."/>
            <person name="Deutschbauer A."/>
        </authorList>
    </citation>
    <scope>NUCLEOTIDE SEQUENCE [LARGE SCALE GENOMIC DNA]</scope>
    <source>
        <strain evidence="2">4G11</strain>
    </source>
</reference>